<evidence type="ECO:0000313" key="7">
    <source>
        <dbReference type="Proteomes" id="UP000324781"/>
    </source>
</evidence>
<sequence length="70" mass="8046">MFKWVVAFFVLAIISALFGFGLIANLTFGIAKILFYVFLVLGVLSLIFGNRMFSTRDDRGETDEMREMRE</sequence>
<organism evidence="6 7">
    <name type="scientific">Thermoclostridium caenicola</name>
    <dbReference type="NCBI Taxonomy" id="659425"/>
    <lineage>
        <taxon>Bacteria</taxon>
        <taxon>Bacillati</taxon>
        <taxon>Bacillota</taxon>
        <taxon>Clostridia</taxon>
        <taxon>Eubacteriales</taxon>
        <taxon>Oscillospiraceae</taxon>
        <taxon>Thermoclostridium</taxon>
    </lineage>
</organism>
<evidence type="ECO:0000256" key="4">
    <source>
        <dbReference type="ARBA" id="ARBA00023136"/>
    </source>
</evidence>
<keyword evidence="7" id="KW-1185">Reference proteome</keyword>
<keyword evidence="1" id="KW-1003">Cell membrane</keyword>
<evidence type="ECO:0000256" key="2">
    <source>
        <dbReference type="ARBA" id="ARBA00022692"/>
    </source>
</evidence>
<dbReference type="HAMAP" id="MF_01361">
    <property type="entry name" value="UPF0391"/>
    <property type="match status" value="1"/>
</dbReference>
<protein>
    <submittedName>
        <fullName evidence="6">Uncharacterized membrane protein YtjA, UPF0391 family</fullName>
    </submittedName>
</protein>
<keyword evidence="3 5" id="KW-1133">Transmembrane helix</keyword>
<proteinExistence type="inferred from homology"/>
<dbReference type="RefSeq" id="WP_149677452.1">
    <property type="nucleotide sequence ID" value="NZ_DAONMB010000105.1"/>
</dbReference>
<dbReference type="InterPro" id="IPR009760">
    <property type="entry name" value="DUF1328"/>
</dbReference>
<evidence type="ECO:0000256" key="5">
    <source>
        <dbReference type="SAM" id="Phobius"/>
    </source>
</evidence>
<evidence type="ECO:0000256" key="1">
    <source>
        <dbReference type="ARBA" id="ARBA00022475"/>
    </source>
</evidence>
<gene>
    <name evidence="6" type="ORF">SAMN05444373_100243</name>
</gene>
<keyword evidence="2 5" id="KW-0812">Transmembrane</keyword>
<dbReference type="OrthoDB" id="1374391at2"/>
<dbReference type="EMBL" id="FQZP01000002">
    <property type="protein sequence ID" value="SHI42848.1"/>
    <property type="molecule type" value="Genomic_DNA"/>
</dbReference>
<evidence type="ECO:0000256" key="3">
    <source>
        <dbReference type="ARBA" id="ARBA00022989"/>
    </source>
</evidence>
<reference evidence="6 7" key="1">
    <citation type="submission" date="2016-11" db="EMBL/GenBank/DDBJ databases">
        <authorList>
            <person name="Varghese N."/>
            <person name="Submissions S."/>
        </authorList>
    </citation>
    <scope>NUCLEOTIDE SEQUENCE [LARGE SCALE GENOMIC DNA]</scope>
    <source>
        <strain evidence="6 7">DSM 19027</strain>
    </source>
</reference>
<dbReference type="Pfam" id="PF07043">
    <property type="entry name" value="DUF1328"/>
    <property type="match status" value="1"/>
</dbReference>
<name>A0A1M6B2M1_9FIRM</name>
<dbReference type="GO" id="GO:0005886">
    <property type="term" value="C:plasma membrane"/>
    <property type="evidence" value="ECO:0007669"/>
    <property type="project" value="InterPro"/>
</dbReference>
<dbReference type="AlphaFoldDB" id="A0A1M6B2M1"/>
<dbReference type="Proteomes" id="UP000324781">
    <property type="component" value="Unassembled WGS sequence"/>
</dbReference>
<accession>A0A1M6B2M1</accession>
<feature type="transmembrane region" description="Helical" evidence="5">
    <location>
        <begin position="29"/>
        <end position="49"/>
    </location>
</feature>
<keyword evidence="4 5" id="KW-0472">Membrane</keyword>
<evidence type="ECO:0000313" key="6">
    <source>
        <dbReference type="EMBL" id="SHI42848.1"/>
    </source>
</evidence>